<dbReference type="Proteomes" id="UP000027456">
    <property type="component" value="Unassembled WGS sequence"/>
</dbReference>
<dbReference type="STRING" id="1423351.A0A074RQG8"/>
<gene>
    <name evidence="2" type="ORF">V565_150360</name>
</gene>
<reference evidence="2 3" key="1">
    <citation type="submission" date="2013-12" db="EMBL/GenBank/DDBJ databases">
        <authorList>
            <person name="Cubeta M."/>
            <person name="Pakala S."/>
            <person name="Fedorova N."/>
            <person name="Thomas E."/>
            <person name="Dean R."/>
            <person name="Jabaji S."/>
            <person name="Neate S."/>
            <person name="Toda T."/>
            <person name="Tavantzis S."/>
            <person name="Vilgalys R."/>
            <person name="Bharathan N."/>
            <person name="Pakala S."/>
            <person name="Losada L.S."/>
            <person name="Zafar N."/>
            <person name="Nierman W."/>
        </authorList>
    </citation>
    <scope>NUCLEOTIDE SEQUENCE [LARGE SCALE GENOMIC DNA]</scope>
    <source>
        <strain evidence="2 3">123E</strain>
    </source>
</reference>
<evidence type="ECO:0000313" key="2">
    <source>
        <dbReference type="EMBL" id="KEP47590.1"/>
    </source>
</evidence>
<sequence length="401" mass="43755">MSSSLVSSPPDLPAYLKGVYNLNPVIGAPSDDEVIRIHAVMQVAQKAIDVPGTGDPALLVKLAEHLFNVQMARYRIKYLTATLPENTTYTPPTLPSHLTVQLKPVVDAPSDEDIIGVQNAIQVYSQLVNISSMFDPRVSMALSQHLFDIQMAKYTQRARQSQVNLVSIGAPSSGSNASVERSSDIAQEEPITNNPGIGADNAAESSQPVPTISNLAVRECIETSNRLAEQANQLAERSNLLIERSNELVERTNQHFEQFNRITESSTKPVETLGEALKNINKVLVGIQHAIVRSHKGNTVKAADCLVNEKGETPGQSTETAYASFEWLSWRFGDQPSCHFPVVIAGTQHTLHIDDVWLGRLLRFYGACPVFCEDGTSTGLKAGCETDARLLFGRYLSTCLG</sequence>
<dbReference type="EMBL" id="AZST01000700">
    <property type="protein sequence ID" value="KEP47590.1"/>
    <property type="molecule type" value="Genomic_DNA"/>
</dbReference>
<dbReference type="OrthoDB" id="376826at2759"/>
<organism evidence="2 3">
    <name type="scientific">Rhizoctonia solani 123E</name>
    <dbReference type="NCBI Taxonomy" id="1423351"/>
    <lineage>
        <taxon>Eukaryota</taxon>
        <taxon>Fungi</taxon>
        <taxon>Dikarya</taxon>
        <taxon>Basidiomycota</taxon>
        <taxon>Agaricomycotina</taxon>
        <taxon>Agaricomycetes</taxon>
        <taxon>Cantharellales</taxon>
        <taxon>Ceratobasidiaceae</taxon>
        <taxon>Rhizoctonia</taxon>
    </lineage>
</organism>
<proteinExistence type="predicted"/>
<feature type="region of interest" description="Disordered" evidence="1">
    <location>
        <begin position="189"/>
        <end position="209"/>
    </location>
</feature>
<name>A0A074RQG8_9AGAM</name>
<protein>
    <submittedName>
        <fullName evidence="2">Putative laminin domain protein</fullName>
    </submittedName>
</protein>
<dbReference type="HOGENOM" id="CLU_052075_1_1_1"/>
<comment type="caution">
    <text evidence="2">The sequence shown here is derived from an EMBL/GenBank/DDBJ whole genome shotgun (WGS) entry which is preliminary data.</text>
</comment>
<evidence type="ECO:0000313" key="3">
    <source>
        <dbReference type="Proteomes" id="UP000027456"/>
    </source>
</evidence>
<keyword evidence="3" id="KW-1185">Reference proteome</keyword>
<evidence type="ECO:0000256" key="1">
    <source>
        <dbReference type="SAM" id="MobiDB-lite"/>
    </source>
</evidence>
<accession>A0A074RQG8</accession>
<dbReference type="AlphaFoldDB" id="A0A074RQG8"/>